<reference evidence="8 9" key="1">
    <citation type="submission" date="2023-04" db="EMBL/GenBank/DDBJ databases">
        <title>Genome of Basidiobolus ranarum AG-B5.</title>
        <authorList>
            <person name="Stajich J.E."/>
            <person name="Carter-House D."/>
            <person name="Gryganskyi A."/>
        </authorList>
    </citation>
    <scope>NUCLEOTIDE SEQUENCE [LARGE SCALE GENOMIC DNA]</scope>
    <source>
        <strain evidence="8 9">AG-B5</strain>
    </source>
</reference>
<evidence type="ECO:0000313" key="8">
    <source>
        <dbReference type="EMBL" id="KAK9766528.1"/>
    </source>
</evidence>
<keyword evidence="9" id="KW-1185">Reference proteome</keyword>
<feature type="transmembrane region" description="Helical" evidence="5">
    <location>
        <begin position="233"/>
        <end position="251"/>
    </location>
</feature>
<comment type="caution">
    <text evidence="8">The sequence shown here is derived from an EMBL/GenBank/DDBJ whole genome shotgun (WGS) entry which is preliminary data.</text>
</comment>
<evidence type="ECO:0000259" key="6">
    <source>
        <dbReference type="Pfam" id="PF04547"/>
    </source>
</evidence>
<sequence>MDQFRELVDTTVNTLKFKKDDSIRIESFHFMKYHKLQIESIPVDFFADYVIVFRYPLLSKKNTPLERKMLEEKTTLNFRRLLQKIEKAGLHCEVKKGDSRTLLIFILCSGEKINTKYRSDRVNDWLAGLHITGKNYTKETSEPWKAINNQIPTTAERICVEYQLITGSADEGYAGVIPGEDFVESVFPLHNRKFNEKWLMSWGTTWQVGKQDLTQLRDEFGEKVAFYFAFLKYYFLGLIPLAGVGLIAYAFSVNFSIILSLLTCMWSVIFLSVWSWKERNWAARWSVSNCRRVEEFRPQFKSTSKAYDPVTGKTLHFFPHWRRWLRKLLAAPLIITFAIILMLAISTTFFVEFMVREYYHGPFKQIFKYASTAIYSLSIPQLIKIYRRFATRLNDFENYATETKYHSNLTYKIFVNNFFLTYASVFLVAWVFIPFGDDLALWIKEEFALERFDIRFGSSRLITQIMLTIHIKSLVSDFFLPIGKRTLSYYKRRIKSAVRRRRGREDADEQRFIESVIAESKLPDYDIYGDFVDMTTQFGSLCLFTSVWPLAPLAVLACVWVETRSDAVKICFRTKRPIPVRADSIGPWKRTMEFLAWLGAIVNALFLYQFRNSKDMSTDPHTWKNLDYIHLVYAAIIAVASEHIFLMFRTVIGKLIGSIPSWVDTQTHQESKDLKRKFLRNLSNDPTSQRSTSSISESRRELESSRQYDIGVCSILSDFKNA</sequence>
<feature type="transmembrane region" description="Helical" evidence="5">
    <location>
        <begin position="594"/>
        <end position="610"/>
    </location>
</feature>
<feature type="transmembrane region" description="Helical" evidence="5">
    <location>
        <begin position="328"/>
        <end position="351"/>
    </location>
</feature>
<dbReference type="InterPro" id="IPR049452">
    <property type="entry name" value="Anoctamin_TM"/>
</dbReference>
<accession>A0ABR2WYB4</accession>
<feature type="transmembrane region" description="Helical" evidence="5">
    <location>
        <begin position="461"/>
        <end position="483"/>
    </location>
</feature>
<evidence type="ECO:0000259" key="7">
    <source>
        <dbReference type="Pfam" id="PF20877"/>
    </source>
</evidence>
<comment type="subcellular location">
    <subcellularLocation>
        <location evidence="1">Membrane</location>
        <topology evidence="1">Multi-pass membrane protein</topology>
    </subcellularLocation>
</comment>
<evidence type="ECO:0000256" key="1">
    <source>
        <dbReference type="ARBA" id="ARBA00004141"/>
    </source>
</evidence>
<dbReference type="InterPro" id="IPR049456">
    <property type="entry name" value="Anoctamin_N_fung"/>
</dbReference>
<dbReference type="Pfam" id="PF20877">
    <property type="entry name" value="Anoctamin_N"/>
    <property type="match status" value="1"/>
</dbReference>
<dbReference type="Pfam" id="PF04547">
    <property type="entry name" value="Anoctamin"/>
    <property type="match status" value="1"/>
</dbReference>
<evidence type="ECO:0000256" key="2">
    <source>
        <dbReference type="ARBA" id="ARBA00022692"/>
    </source>
</evidence>
<feature type="transmembrane region" description="Helical" evidence="5">
    <location>
        <begin position="413"/>
        <end position="433"/>
    </location>
</feature>
<evidence type="ECO:0000256" key="5">
    <source>
        <dbReference type="SAM" id="Phobius"/>
    </source>
</evidence>
<dbReference type="PANTHER" id="PTHR12308:SF73">
    <property type="entry name" value="ANOCTAMIN"/>
    <property type="match status" value="1"/>
</dbReference>
<keyword evidence="3 5" id="KW-1133">Transmembrane helix</keyword>
<gene>
    <name evidence="8" type="ORF">K7432_004323</name>
</gene>
<dbReference type="InterPro" id="IPR007632">
    <property type="entry name" value="Anoctamin"/>
</dbReference>
<evidence type="ECO:0000256" key="3">
    <source>
        <dbReference type="ARBA" id="ARBA00022989"/>
    </source>
</evidence>
<keyword evidence="4 5" id="KW-0472">Membrane</keyword>
<evidence type="ECO:0000313" key="9">
    <source>
        <dbReference type="Proteomes" id="UP001479436"/>
    </source>
</evidence>
<feature type="transmembrane region" description="Helical" evidence="5">
    <location>
        <begin position="366"/>
        <end position="383"/>
    </location>
</feature>
<evidence type="ECO:0000256" key="4">
    <source>
        <dbReference type="ARBA" id="ARBA00023136"/>
    </source>
</evidence>
<dbReference type="EMBL" id="JASJQH010000147">
    <property type="protein sequence ID" value="KAK9766528.1"/>
    <property type="molecule type" value="Genomic_DNA"/>
</dbReference>
<proteinExistence type="predicted"/>
<feature type="domain" description="Anoctamin transmembrane" evidence="6">
    <location>
        <begin position="217"/>
        <end position="669"/>
    </location>
</feature>
<organism evidence="8 9">
    <name type="scientific">Basidiobolus ranarum</name>
    <dbReference type="NCBI Taxonomy" id="34480"/>
    <lineage>
        <taxon>Eukaryota</taxon>
        <taxon>Fungi</taxon>
        <taxon>Fungi incertae sedis</taxon>
        <taxon>Zoopagomycota</taxon>
        <taxon>Entomophthoromycotina</taxon>
        <taxon>Basidiobolomycetes</taxon>
        <taxon>Basidiobolales</taxon>
        <taxon>Basidiobolaceae</taxon>
        <taxon>Basidiobolus</taxon>
    </lineage>
</organism>
<feature type="transmembrane region" description="Helical" evidence="5">
    <location>
        <begin position="257"/>
        <end position="276"/>
    </location>
</feature>
<feature type="domain" description="Anoctamin alpha-beta plait" evidence="7">
    <location>
        <begin position="47"/>
        <end position="181"/>
    </location>
</feature>
<keyword evidence="2 5" id="KW-0812">Transmembrane</keyword>
<dbReference type="Proteomes" id="UP001479436">
    <property type="component" value="Unassembled WGS sequence"/>
</dbReference>
<evidence type="ECO:0008006" key="10">
    <source>
        <dbReference type="Google" id="ProtNLM"/>
    </source>
</evidence>
<name>A0ABR2WYB4_9FUNG</name>
<feature type="transmembrane region" description="Helical" evidence="5">
    <location>
        <begin position="630"/>
        <end position="648"/>
    </location>
</feature>
<dbReference type="PANTHER" id="PTHR12308">
    <property type="entry name" value="ANOCTAMIN"/>
    <property type="match status" value="1"/>
</dbReference>
<protein>
    <recommendedName>
        <fullName evidence="10">Anoctamin</fullName>
    </recommendedName>
</protein>